<comment type="caution">
    <text evidence="2">The sequence shown here is derived from an EMBL/GenBank/DDBJ whole genome shotgun (WGS) entry which is preliminary data.</text>
</comment>
<reference evidence="2 3" key="1">
    <citation type="submission" date="2024-09" db="EMBL/GenBank/DDBJ databases">
        <authorList>
            <person name="Sun Q."/>
            <person name="Mori K."/>
        </authorList>
    </citation>
    <scope>NUCLEOTIDE SEQUENCE [LARGE SCALE GENOMIC DNA]</scope>
    <source>
        <strain evidence="2 3">NCAIM B.02610</strain>
    </source>
</reference>
<dbReference type="InterPro" id="IPR027393">
    <property type="entry name" value="Virus_scaffolding_prot_C"/>
</dbReference>
<feature type="domain" description="IDEAL" evidence="1">
    <location>
        <begin position="37"/>
        <end position="73"/>
    </location>
</feature>
<dbReference type="Gene3D" id="4.10.810.10">
    <property type="entry name" value="Virus Scaffolding Protein, Chain A"/>
    <property type="match status" value="1"/>
</dbReference>
<sequence length="98" mass="11826">MINDFAMDPRIKKQLNVIKSLQARSEDTVQALYAQAIFEYSLYHYRKDDLQERIDQALLNKDKEQFNKYALEYKQWLESHREGKIVVEDGFELYLTFE</sequence>
<evidence type="ECO:0000313" key="3">
    <source>
        <dbReference type="Proteomes" id="UP001589838"/>
    </source>
</evidence>
<dbReference type="Pfam" id="PF08858">
    <property type="entry name" value="IDEAL"/>
    <property type="match status" value="1"/>
</dbReference>
<gene>
    <name evidence="2" type="ORF">ACFFHM_02180</name>
</gene>
<evidence type="ECO:0000313" key="2">
    <source>
        <dbReference type="EMBL" id="MFC0469375.1"/>
    </source>
</evidence>
<dbReference type="Proteomes" id="UP001589838">
    <property type="component" value="Unassembled WGS sequence"/>
</dbReference>
<evidence type="ECO:0000259" key="1">
    <source>
        <dbReference type="SMART" id="SM00914"/>
    </source>
</evidence>
<proteinExistence type="predicted"/>
<accession>A0ABV6K8V5</accession>
<keyword evidence="3" id="KW-1185">Reference proteome</keyword>
<dbReference type="RefSeq" id="WP_335959483.1">
    <property type="nucleotide sequence ID" value="NZ_JAXBLX010000005.1"/>
</dbReference>
<dbReference type="EMBL" id="JBHLUX010000005">
    <property type="protein sequence ID" value="MFC0469375.1"/>
    <property type="molecule type" value="Genomic_DNA"/>
</dbReference>
<dbReference type="InterPro" id="IPR014957">
    <property type="entry name" value="IDEAL_dom"/>
</dbReference>
<dbReference type="SMART" id="SM00914">
    <property type="entry name" value="IDEAL"/>
    <property type="match status" value="1"/>
</dbReference>
<protein>
    <submittedName>
        <fullName evidence="2">IDEAL domain-containing protein</fullName>
    </submittedName>
</protein>
<name>A0ABV6K8V5_9BACI</name>
<organism evidence="2 3">
    <name type="scientific">Halalkalibacter kiskunsagensis</name>
    <dbReference type="NCBI Taxonomy" id="1548599"/>
    <lineage>
        <taxon>Bacteria</taxon>
        <taxon>Bacillati</taxon>
        <taxon>Bacillota</taxon>
        <taxon>Bacilli</taxon>
        <taxon>Bacillales</taxon>
        <taxon>Bacillaceae</taxon>
        <taxon>Halalkalibacter</taxon>
    </lineage>
</organism>